<keyword evidence="2" id="KW-0238">DNA-binding</keyword>
<keyword evidence="6" id="KW-1185">Reference proteome</keyword>
<dbReference type="RefSeq" id="WP_379884391.1">
    <property type="nucleotide sequence ID" value="NZ_JBHTLP010000012.1"/>
</dbReference>
<dbReference type="PANTHER" id="PTHR33204">
    <property type="entry name" value="TRANSCRIPTIONAL REGULATOR, MARR FAMILY"/>
    <property type="match status" value="1"/>
</dbReference>
<protein>
    <submittedName>
        <fullName evidence="5">Winged helix-turn-helix transcriptional regulator</fullName>
    </submittedName>
</protein>
<dbReference type="InterPro" id="IPR036388">
    <property type="entry name" value="WH-like_DNA-bd_sf"/>
</dbReference>
<evidence type="ECO:0000256" key="1">
    <source>
        <dbReference type="ARBA" id="ARBA00023015"/>
    </source>
</evidence>
<accession>A0ABW3QB67</accession>
<dbReference type="PROSITE" id="PS51118">
    <property type="entry name" value="HTH_HXLR"/>
    <property type="match status" value="1"/>
</dbReference>
<feature type="domain" description="HTH hxlR-type" evidence="4">
    <location>
        <begin position="17"/>
        <end position="111"/>
    </location>
</feature>
<dbReference type="Pfam" id="PF01638">
    <property type="entry name" value="HxlR"/>
    <property type="match status" value="1"/>
</dbReference>
<evidence type="ECO:0000313" key="6">
    <source>
        <dbReference type="Proteomes" id="UP001597116"/>
    </source>
</evidence>
<dbReference type="EMBL" id="JBHTLP010000012">
    <property type="protein sequence ID" value="MFD1143517.1"/>
    <property type="molecule type" value="Genomic_DNA"/>
</dbReference>
<evidence type="ECO:0000256" key="2">
    <source>
        <dbReference type="ARBA" id="ARBA00023125"/>
    </source>
</evidence>
<organism evidence="5 6">
    <name type="scientific">Larkinella insperata</name>
    <dbReference type="NCBI Taxonomy" id="332158"/>
    <lineage>
        <taxon>Bacteria</taxon>
        <taxon>Pseudomonadati</taxon>
        <taxon>Bacteroidota</taxon>
        <taxon>Cytophagia</taxon>
        <taxon>Cytophagales</taxon>
        <taxon>Spirosomataceae</taxon>
        <taxon>Larkinella</taxon>
    </lineage>
</organism>
<evidence type="ECO:0000313" key="5">
    <source>
        <dbReference type="EMBL" id="MFD1143517.1"/>
    </source>
</evidence>
<proteinExistence type="predicted"/>
<dbReference type="InterPro" id="IPR002577">
    <property type="entry name" value="HTH_HxlR"/>
</dbReference>
<gene>
    <name evidence="5" type="ORF">ACFQ4C_20490</name>
</gene>
<dbReference type="Gene3D" id="1.10.10.10">
    <property type="entry name" value="Winged helix-like DNA-binding domain superfamily/Winged helix DNA-binding domain"/>
    <property type="match status" value="1"/>
</dbReference>
<dbReference type="Proteomes" id="UP001597116">
    <property type="component" value="Unassembled WGS sequence"/>
</dbReference>
<dbReference type="InterPro" id="IPR036390">
    <property type="entry name" value="WH_DNA-bd_sf"/>
</dbReference>
<evidence type="ECO:0000256" key="3">
    <source>
        <dbReference type="ARBA" id="ARBA00023163"/>
    </source>
</evidence>
<sequence length="111" mass="12725">MATPPQETTRETLLTSAQLQQSVHRLLSKWRLSVVQVLRASPLYFGDIRRRLPTISEMILAKELKTLVRLGVLERKVYRQAPRRVEYRLSQKGQQVLPLVDALIGLGSQFS</sequence>
<comment type="caution">
    <text evidence="5">The sequence shown here is derived from an EMBL/GenBank/DDBJ whole genome shotgun (WGS) entry which is preliminary data.</text>
</comment>
<evidence type="ECO:0000259" key="4">
    <source>
        <dbReference type="PROSITE" id="PS51118"/>
    </source>
</evidence>
<keyword evidence="3" id="KW-0804">Transcription</keyword>
<keyword evidence="1" id="KW-0805">Transcription regulation</keyword>
<reference evidence="6" key="1">
    <citation type="journal article" date="2019" name="Int. J. Syst. Evol. Microbiol.">
        <title>The Global Catalogue of Microorganisms (GCM) 10K type strain sequencing project: providing services to taxonomists for standard genome sequencing and annotation.</title>
        <authorList>
            <consortium name="The Broad Institute Genomics Platform"/>
            <consortium name="The Broad Institute Genome Sequencing Center for Infectious Disease"/>
            <person name="Wu L."/>
            <person name="Ma J."/>
        </authorList>
    </citation>
    <scope>NUCLEOTIDE SEQUENCE [LARGE SCALE GENOMIC DNA]</scope>
    <source>
        <strain evidence="6">CCUG 55608</strain>
    </source>
</reference>
<name>A0ABW3QB67_9BACT</name>
<dbReference type="SUPFAM" id="SSF46785">
    <property type="entry name" value="Winged helix' DNA-binding domain"/>
    <property type="match status" value="1"/>
</dbReference>